<keyword evidence="4" id="KW-0418">Kinase</keyword>
<proteinExistence type="inferred from homology"/>
<feature type="domain" description="Protein kinase" evidence="8">
    <location>
        <begin position="58"/>
        <end position="316"/>
    </location>
</feature>
<dbReference type="PROSITE" id="PS50011">
    <property type="entry name" value="PROTEIN_KINASE_DOM"/>
    <property type="match status" value="1"/>
</dbReference>
<dbReference type="PROSITE" id="PS00108">
    <property type="entry name" value="PROTEIN_KINASE_ST"/>
    <property type="match status" value="1"/>
</dbReference>
<dbReference type="PROSITE" id="PS00107">
    <property type="entry name" value="PROTEIN_KINASE_ATP"/>
    <property type="match status" value="1"/>
</dbReference>
<dbReference type="Gene3D" id="3.30.200.20">
    <property type="entry name" value="Phosphorylase Kinase, domain 1"/>
    <property type="match status" value="1"/>
</dbReference>
<protein>
    <recommendedName>
        <fullName evidence="8">Protein kinase domain-containing protein</fullName>
    </recommendedName>
</protein>
<dbReference type="GO" id="GO:0043065">
    <property type="term" value="P:positive regulation of apoptotic process"/>
    <property type="evidence" value="ECO:0007669"/>
    <property type="project" value="TreeGrafter"/>
</dbReference>
<dbReference type="SMART" id="SM00220">
    <property type="entry name" value="S_TKc"/>
    <property type="match status" value="1"/>
</dbReference>
<dbReference type="GO" id="GO:0005634">
    <property type="term" value="C:nucleus"/>
    <property type="evidence" value="ECO:0007669"/>
    <property type="project" value="TreeGrafter"/>
</dbReference>
<sequence length="391" mass="44139">MEGGKLDISQAKAILSRILDTKRENDPPAVRIKKSRSFELDRKAEVMINKDQTFESKYELLEELGKGMFGTVKKCQCTDTGVEYAAKVVRKTTKNKEEVVREVSTMNLLQHKSIAQIHDAFESKRQMVIVMELIRGKELFEKVCQEDTLLTEKQCVYYLRQILSGVEYMHKKKIVHLDLKPENILCIDSPQGYDEIKLIDFGLARDLSSTKQLSCICGTPEFVAPEVINFDPISVQSDMWSLGVITYVLLSGISPFLGDDDGETLQNVTFGEFDFEDEDGAFEHVSEIAKEFISDLLCLNPRDRLSVGDCLEHSWLNTQTNEEELDTTNLKKFIARRRWLRTIHAIKAVGRFNQVANSLGGKGKKGGDSLAKTMLAALNAANKENSIDKGR</sequence>
<accession>A0A7M5VFR5</accession>
<dbReference type="FunFam" id="1.10.510.10:FF:000571">
    <property type="entry name" value="Maternal embryonic leucine zipper kinase"/>
    <property type="match status" value="1"/>
</dbReference>
<keyword evidence="3 6" id="KW-0547">Nucleotide-binding</keyword>
<keyword evidence="2" id="KW-0808">Transferase</keyword>
<evidence type="ECO:0000256" key="1">
    <source>
        <dbReference type="ARBA" id="ARBA00022527"/>
    </source>
</evidence>
<dbReference type="AlphaFoldDB" id="A0A7M5VFR5"/>
<dbReference type="Gene3D" id="1.10.510.10">
    <property type="entry name" value="Transferase(Phosphotransferase) domain 1"/>
    <property type="match status" value="1"/>
</dbReference>
<evidence type="ECO:0000313" key="10">
    <source>
        <dbReference type="Proteomes" id="UP000594262"/>
    </source>
</evidence>
<name>A0A7M5VFR5_9CNID</name>
<keyword evidence="10" id="KW-1185">Reference proteome</keyword>
<dbReference type="InterPro" id="IPR000719">
    <property type="entry name" value="Prot_kinase_dom"/>
</dbReference>
<dbReference type="PANTHER" id="PTHR24342:SF20">
    <property type="entry name" value="MYOSIN LIGHT CHAIN KINASE, SMOOTH MUSCLE"/>
    <property type="match status" value="1"/>
</dbReference>
<dbReference type="GO" id="GO:0035556">
    <property type="term" value="P:intracellular signal transduction"/>
    <property type="evidence" value="ECO:0007669"/>
    <property type="project" value="TreeGrafter"/>
</dbReference>
<evidence type="ECO:0000256" key="4">
    <source>
        <dbReference type="ARBA" id="ARBA00022777"/>
    </source>
</evidence>
<evidence type="ECO:0000256" key="7">
    <source>
        <dbReference type="RuleBase" id="RU000304"/>
    </source>
</evidence>
<dbReference type="InterPro" id="IPR008271">
    <property type="entry name" value="Ser/Thr_kinase_AS"/>
</dbReference>
<dbReference type="EnsemblMetazoa" id="CLYHEMT010826.2">
    <property type="protein sequence ID" value="CLYHEMP010826.2"/>
    <property type="gene ID" value="CLYHEMG010826"/>
</dbReference>
<evidence type="ECO:0000256" key="2">
    <source>
        <dbReference type="ARBA" id="ARBA00022679"/>
    </source>
</evidence>
<dbReference type="GeneID" id="136805061"/>
<evidence type="ECO:0000256" key="5">
    <source>
        <dbReference type="ARBA" id="ARBA00022840"/>
    </source>
</evidence>
<dbReference type="RefSeq" id="XP_066917711.1">
    <property type="nucleotide sequence ID" value="XM_067061610.1"/>
</dbReference>
<dbReference type="Pfam" id="PF00069">
    <property type="entry name" value="Pkinase"/>
    <property type="match status" value="1"/>
</dbReference>
<keyword evidence="5 6" id="KW-0067">ATP-binding</keyword>
<comment type="similarity">
    <text evidence="7">Belongs to the protein kinase superfamily.</text>
</comment>
<dbReference type="SUPFAM" id="SSF56112">
    <property type="entry name" value="Protein kinase-like (PK-like)"/>
    <property type="match status" value="1"/>
</dbReference>
<dbReference type="GO" id="GO:0005524">
    <property type="term" value="F:ATP binding"/>
    <property type="evidence" value="ECO:0007669"/>
    <property type="project" value="UniProtKB-UniRule"/>
</dbReference>
<dbReference type="PANTHER" id="PTHR24342">
    <property type="entry name" value="SERINE/THREONINE-PROTEIN KINASE 17"/>
    <property type="match status" value="1"/>
</dbReference>
<dbReference type="OrthoDB" id="10260894at2759"/>
<organism evidence="9 10">
    <name type="scientific">Clytia hemisphaerica</name>
    <dbReference type="NCBI Taxonomy" id="252671"/>
    <lineage>
        <taxon>Eukaryota</taxon>
        <taxon>Metazoa</taxon>
        <taxon>Cnidaria</taxon>
        <taxon>Hydrozoa</taxon>
        <taxon>Hydroidolina</taxon>
        <taxon>Leptothecata</taxon>
        <taxon>Obeliida</taxon>
        <taxon>Clytiidae</taxon>
        <taxon>Clytia</taxon>
    </lineage>
</organism>
<dbReference type="Proteomes" id="UP000594262">
    <property type="component" value="Unplaced"/>
</dbReference>
<dbReference type="InterPro" id="IPR017441">
    <property type="entry name" value="Protein_kinase_ATP_BS"/>
</dbReference>
<dbReference type="GO" id="GO:0004674">
    <property type="term" value="F:protein serine/threonine kinase activity"/>
    <property type="evidence" value="ECO:0007669"/>
    <property type="project" value="UniProtKB-KW"/>
</dbReference>
<reference evidence="9" key="1">
    <citation type="submission" date="2021-01" db="UniProtKB">
        <authorList>
            <consortium name="EnsemblMetazoa"/>
        </authorList>
    </citation>
    <scope>IDENTIFICATION</scope>
</reference>
<evidence type="ECO:0000313" key="9">
    <source>
        <dbReference type="EnsemblMetazoa" id="CLYHEMP010826.2"/>
    </source>
</evidence>
<dbReference type="InterPro" id="IPR011009">
    <property type="entry name" value="Kinase-like_dom_sf"/>
</dbReference>
<evidence type="ECO:0000256" key="3">
    <source>
        <dbReference type="ARBA" id="ARBA00022741"/>
    </source>
</evidence>
<evidence type="ECO:0000256" key="6">
    <source>
        <dbReference type="PROSITE-ProRule" id="PRU10141"/>
    </source>
</evidence>
<feature type="binding site" evidence="6">
    <location>
        <position position="91"/>
    </location>
    <ligand>
        <name>ATP</name>
        <dbReference type="ChEBI" id="CHEBI:30616"/>
    </ligand>
</feature>
<keyword evidence="1 7" id="KW-0723">Serine/threonine-protein kinase</keyword>
<evidence type="ECO:0000259" key="8">
    <source>
        <dbReference type="PROSITE" id="PS50011"/>
    </source>
</evidence>